<name>A0ABM9AY81_9BACT</name>
<protein>
    <submittedName>
        <fullName evidence="1">Uncharacterized protein</fullName>
    </submittedName>
</protein>
<keyword evidence="2" id="KW-1185">Reference proteome</keyword>
<sequence length="199" mass="23472">MPAKTVNEDIFCRKNLELNFKVKNFVRLEAFREREEDGETYFYTMRMSADGETWNDESETDEFIRFFTEEEDYREQFNELLALLEVIAQYGAEDRYFRPEKGAHALPRAARFEGQIVVGSGNPIRLYCIRWSERIVILLNGGVKSEQARTAQECDNVRPYFEDAVRINRRFEQLFRVGDVRVVDGELRSTTGHEIEFKL</sequence>
<organism evidence="1 2">
    <name type="scientific">Neolewinella maritima</name>
    <dbReference type="NCBI Taxonomy" id="1383882"/>
    <lineage>
        <taxon>Bacteria</taxon>
        <taxon>Pseudomonadati</taxon>
        <taxon>Bacteroidota</taxon>
        <taxon>Saprospiria</taxon>
        <taxon>Saprospirales</taxon>
        <taxon>Lewinellaceae</taxon>
        <taxon>Neolewinella</taxon>
    </lineage>
</organism>
<gene>
    <name evidence="1" type="ORF">LEM8419_00753</name>
</gene>
<accession>A0ABM9AY81</accession>
<evidence type="ECO:0000313" key="1">
    <source>
        <dbReference type="EMBL" id="CAH0999453.1"/>
    </source>
</evidence>
<reference evidence="1" key="1">
    <citation type="submission" date="2021-12" db="EMBL/GenBank/DDBJ databases">
        <authorList>
            <person name="Rodrigo-Torres L."/>
            <person name="Arahal R. D."/>
            <person name="Lucena T."/>
        </authorList>
    </citation>
    <scope>NUCLEOTIDE SEQUENCE</scope>
    <source>
        <strain evidence="1">CECT 8419</strain>
    </source>
</reference>
<evidence type="ECO:0000313" key="2">
    <source>
        <dbReference type="Proteomes" id="UP000837803"/>
    </source>
</evidence>
<comment type="caution">
    <text evidence="1">The sequence shown here is derived from an EMBL/GenBank/DDBJ whole genome shotgun (WGS) entry which is preliminary data.</text>
</comment>
<dbReference type="EMBL" id="CAKLPZ010000001">
    <property type="protein sequence ID" value="CAH0999453.1"/>
    <property type="molecule type" value="Genomic_DNA"/>
</dbReference>
<proteinExistence type="predicted"/>
<dbReference type="Proteomes" id="UP000837803">
    <property type="component" value="Unassembled WGS sequence"/>
</dbReference>
<dbReference type="RefSeq" id="WP_238749635.1">
    <property type="nucleotide sequence ID" value="NZ_CAKLPZ010000001.1"/>
</dbReference>